<dbReference type="GO" id="GO:0005737">
    <property type="term" value="C:cytoplasm"/>
    <property type="evidence" value="ECO:0007669"/>
    <property type="project" value="UniProtKB-SubCell"/>
</dbReference>
<dbReference type="OrthoDB" id="9795769at2"/>
<sequence>MNLNILEKLVKTIRDRKLNPKEGSYTNSLFEAGENKIVKKLGEEFAEFLKAYLKESDERITSEFADLLYHFFVTLEYKDIKFEDVLSELERRHK</sequence>
<dbReference type="GO" id="GO:0004636">
    <property type="term" value="F:phosphoribosyl-ATP diphosphatase activity"/>
    <property type="evidence" value="ECO:0007669"/>
    <property type="project" value="UniProtKB-UniRule"/>
</dbReference>
<organism evidence="9 10">
    <name type="scientific">Deferribacter desulfuricans (strain DSM 14783 / JCM 11476 / NBRC 101012 / SSM1)</name>
    <dbReference type="NCBI Taxonomy" id="639282"/>
    <lineage>
        <taxon>Bacteria</taxon>
        <taxon>Pseudomonadati</taxon>
        <taxon>Deferribacterota</taxon>
        <taxon>Deferribacteres</taxon>
        <taxon>Deferribacterales</taxon>
        <taxon>Deferribacteraceae</taxon>
        <taxon>Deferribacter</taxon>
    </lineage>
</organism>
<evidence type="ECO:0000256" key="1">
    <source>
        <dbReference type="ARBA" id="ARBA00001460"/>
    </source>
</evidence>
<comment type="similarity">
    <text evidence="8">Belongs to the PRA-PH family.</text>
</comment>
<dbReference type="RefSeq" id="WP_013008601.1">
    <property type="nucleotide sequence ID" value="NC_013939.1"/>
</dbReference>
<reference evidence="9 10" key="1">
    <citation type="journal article" date="2010" name="DNA Res.">
        <title>Bacterial lifestyle in a deep-sea hydrothermal vent chimney revealed by the genome sequence of the thermophilic bacterium Deferribacter desulfuricans SSM1.</title>
        <authorList>
            <person name="Takaki Y."/>
            <person name="Shimamura S."/>
            <person name="Nakagawa S."/>
            <person name="Fukuhara Y."/>
            <person name="Horikawa H."/>
            <person name="Ankai A."/>
            <person name="Harada T."/>
            <person name="Hosoyama A."/>
            <person name="Oguchi A."/>
            <person name="Fukui S."/>
            <person name="Fujita N."/>
            <person name="Takami H."/>
            <person name="Takai K."/>
        </authorList>
    </citation>
    <scope>NUCLEOTIDE SEQUENCE [LARGE SCALE GENOMIC DNA]</scope>
    <source>
        <strain evidence="10">DSM 14783 / JCM 11476 / NBRC 101012 / SSM1</strain>
    </source>
</reference>
<dbReference type="STRING" id="639282.DEFDS_1904"/>
<keyword evidence="7 8" id="KW-0368">Histidine biosynthesis</keyword>
<evidence type="ECO:0000256" key="3">
    <source>
        <dbReference type="ARBA" id="ARBA00022605"/>
    </source>
</evidence>
<dbReference type="PANTHER" id="PTHR42945:SF1">
    <property type="entry name" value="HISTIDINE BIOSYNTHESIS BIFUNCTIONAL PROTEIN HIS7"/>
    <property type="match status" value="1"/>
</dbReference>
<accession>D3P9G6</accession>
<keyword evidence="6 8" id="KW-0067">ATP-binding</keyword>
<gene>
    <name evidence="8" type="primary">hisE</name>
    <name evidence="9" type="ordered locus">DEFDS_1904</name>
</gene>
<dbReference type="AlphaFoldDB" id="D3P9G6"/>
<keyword evidence="4 8" id="KW-0547">Nucleotide-binding</keyword>
<proteinExistence type="inferred from homology"/>
<dbReference type="Gene3D" id="1.10.287.1080">
    <property type="entry name" value="MazG-like"/>
    <property type="match status" value="1"/>
</dbReference>
<dbReference type="HOGENOM" id="CLU_123337_0_0_0"/>
<evidence type="ECO:0000256" key="7">
    <source>
        <dbReference type="ARBA" id="ARBA00023102"/>
    </source>
</evidence>
<keyword evidence="5 8" id="KW-0378">Hydrolase</keyword>
<comment type="catalytic activity">
    <reaction evidence="1 8">
        <text>1-(5-phospho-beta-D-ribosyl)-ATP + H2O = 1-(5-phospho-beta-D-ribosyl)-5'-AMP + diphosphate + H(+)</text>
        <dbReference type="Rhea" id="RHEA:22828"/>
        <dbReference type="ChEBI" id="CHEBI:15377"/>
        <dbReference type="ChEBI" id="CHEBI:15378"/>
        <dbReference type="ChEBI" id="CHEBI:33019"/>
        <dbReference type="ChEBI" id="CHEBI:59457"/>
        <dbReference type="ChEBI" id="CHEBI:73183"/>
        <dbReference type="EC" id="3.6.1.31"/>
    </reaction>
</comment>
<keyword evidence="10" id="KW-1185">Reference proteome</keyword>
<dbReference type="UniPathway" id="UPA00031">
    <property type="reaction ID" value="UER00007"/>
</dbReference>
<dbReference type="KEGG" id="ddf:DEFDS_1904"/>
<dbReference type="GO" id="GO:0000105">
    <property type="term" value="P:L-histidine biosynthetic process"/>
    <property type="evidence" value="ECO:0007669"/>
    <property type="project" value="UniProtKB-UniRule"/>
</dbReference>
<dbReference type="GO" id="GO:0005524">
    <property type="term" value="F:ATP binding"/>
    <property type="evidence" value="ECO:0007669"/>
    <property type="project" value="UniProtKB-KW"/>
</dbReference>
<dbReference type="Proteomes" id="UP000001520">
    <property type="component" value="Chromosome"/>
</dbReference>
<dbReference type="EC" id="3.6.1.31" evidence="8"/>
<dbReference type="SUPFAM" id="SSF101386">
    <property type="entry name" value="all-alpha NTP pyrophosphatases"/>
    <property type="match status" value="1"/>
</dbReference>
<dbReference type="InterPro" id="IPR021130">
    <property type="entry name" value="PRib-ATP_PPHydrolase-like"/>
</dbReference>
<evidence type="ECO:0000256" key="6">
    <source>
        <dbReference type="ARBA" id="ARBA00022840"/>
    </source>
</evidence>
<comment type="subcellular location">
    <subcellularLocation>
        <location evidence="8">Cytoplasm</location>
    </subcellularLocation>
</comment>
<dbReference type="CDD" id="cd11534">
    <property type="entry name" value="NTP-PPase_HisIE_like"/>
    <property type="match status" value="1"/>
</dbReference>
<evidence type="ECO:0000256" key="4">
    <source>
        <dbReference type="ARBA" id="ARBA00022741"/>
    </source>
</evidence>
<dbReference type="Pfam" id="PF01503">
    <property type="entry name" value="PRA-PH"/>
    <property type="match status" value="1"/>
</dbReference>
<protein>
    <recommendedName>
        <fullName evidence="8">Phosphoribosyl-ATP pyrophosphatase</fullName>
        <shortName evidence="8">PRA-PH</shortName>
        <ecNumber evidence="8">3.6.1.31</ecNumber>
    </recommendedName>
</protein>
<dbReference type="EMBL" id="AP011529">
    <property type="protein sequence ID" value="BAI81356.1"/>
    <property type="molecule type" value="Genomic_DNA"/>
</dbReference>
<dbReference type="eggNOG" id="COG0140">
    <property type="taxonomic scope" value="Bacteria"/>
</dbReference>
<keyword evidence="3 8" id="KW-0028">Amino-acid biosynthesis</keyword>
<dbReference type="NCBIfam" id="TIGR03188">
    <property type="entry name" value="histidine_hisI"/>
    <property type="match status" value="1"/>
</dbReference>
<dbReference type="HAMAP" id="MF_01020">
    <property type="entry name" value="HisE"/>
    <property type="match status" value="1"/>
</dbReference>
<evidence type="ECO:0000313" key="10">
    <source>
        <dbReference type="Proteomes" id="UP000001520"/>
    </source>
</evidence>
<dbReference type="InterPro" id="IPR008179">
    <property type="entry name" value="HisE"/>
</dbReference>
<evidence type="ECO:0000256" key="5">
    <source>
        <dbReference type="ARBA" id="ARBA00022801"/>
    </source>
</evidence>
<comment type="pathway">
    <text evidence="2 8">Amino-acid biosynthesis; L-histidine biosynthesis; L-histidine from 5-phospho-alpha-D-ribose 1-diphosphate: step 2/9.</text>
</comment>
<keyword evidence="8" id="KW-0963">Cytoplasm</keyword>
<name>D3P9G6_DEFDS</name>
<evidence type="ECO:0000256" key="2">
    <source>
        <dbReference type="ARBA" id="ARBA00005204"/>
    </source>
</evidence>
<evidence type="ECO:0000313" key="9">
    <source>
        <dbReference type="EMBL" id="BAI81356.1"/>
    </source>
</evidence>
<dbReference type="PANTHER" id="PTHR42945">
    <property type="entry name" value="HISTIDINE BIOSYNTHESIS BIFUNCTIONAL PROTEIN"/>
    <property type="match status" value="1"/>
</dbReference>
<evidence type="ECO:0000256" key="8">
    <source>
        <dbReference type="HAMAP-Rule" id="MF_01020"/>
    </source>
</evidence>